<sequence>MKIAVTGGTGFIGGHLVKHLINQGHEVLVISRSAESKVSGAAVVSWDEIEREPARLEGVDAIVNLAGETINQRWTRPAKERILQSRLKAASRIADAVSRLERKPEVIVNGSGMSIYGTSEEDSFDEQSPARLTDFLAAVVERWEEAAEAIQVPRLIKLRVGLVLGADGGAFPLMKLPYQLGVGGRLGSGRQWMSWIHIEDMVRLIDYCIRNSQLSGPVNATAPHPVTNDDFGRTLGRVMKRGHYFPVPSFVFKLLLGELSVLLLEGQRVLPRRAMECGFKFKYPNLQEALENLTAKKRRE</sequence>
<dbReference type="PANTHER" id="PTHR11092:SF0">
    <property type="entry name" value="EPIMERASE FAMILY PROTEIN SDR39U1"/>
    <property type="match status" value="1"/>
</dbReference>
<dbReference type="NCBIfam" id="TIGR01777">
    <property type="entry name" value="yfcH"/>
    <property type="match status" value="1"/>
</dbReference>
<dbReference type="Pfam" id="PF01370">
    <property type="entry name" value="Epimerase"/>
    <property type="match status" value="1"/>
</dbReference>
<evidence type="ECO:0000259" key="3">
    <source>
        <dbReference type="Pfam" id="PF08338"/>
    </source>
</evidence>
<proteinExistence type="inferred from homology"/>
<dbReference type="Gene3D" id="3.40.50.720">
    <property type="entry name" value="NAD(P)-binding Rossmann-like Domain"/>
    <property type="match status" value="1"/>
</dbReference>
<dbReference type="SUPFAM" id="SSF51735">
    <property type="entry name" value="NAD(P)-binding Rossmann-fold domains"/>
    <property type="match status" value="1"/>
</dbReference>
<dbReference type="EMBL" id="JBHTIU010000012">
    <property type="protein sequence ID" value="MFD0868397.1"/>
    <property type="molecule type" value="Genomic_DNA"/>
</dbReference>
<dbReference type="InterPro" id="IPR010099">
    <property type="entry name" value="SDR39U1"/>
</dbReference>
<comment type="caution">
    <text evidence="4">The sequence shown here is derived from an EMBL/GenBank/DDBJ whole genome shotgun (WGS) entry which is preliminary data.</text>
</comment>
<dbReference type="InterPro" id="IPR013549">
    <property type="entry name" value="DUF1731"/>
</dbReference>
<keyword evidence="5" id="KW-1185">Reference proteome</keyword>
<accession>A0ABW3D7M8</accession>
<organism evidence="4 5">
    <name type="scientific">Paenibacillus residui</name>
    <dbReference type="NCBI Taxonomy" id="629724"/>
    <lineage>
        <taxon>Bacteria</taxon>
        <taxon>Bacillati</taxon>
        <taxon>Bacillota</taxon>
        <taxon>Bacilli</taxon>
        <taxon>Bacillales</taxon>
        <taxon>Paenibacillaceae</taxon>
        <taxon>Paenibacillus</taxon>
    </lineage>
</organism>
<dbReference type="InterPro" id="IPR001509">
    <property type="entry name" value="Epimerase_deHydtase"/>
</dbReference>
<gene>
    <name evidence="4" type="ORF">ACFQ03_04495</name>
</gene>
<feature type="domain" description="DUF1731" evidence="3">
    <location>
        <begin position="247"/>
        <end position="293"/>
    </location>
</feature>
<feature type="domain" description="NAD-dependent epimerase/dehydratase" evidence="2">
    <location>
        <begin position="3"/>
        <end position="212"/>
    </location>
</feature>
<dbReference type="Proteomes" id="UP001597120">
    <property type="component" value="Unassembled WGS sequence"/>
</dbReference>
<dbReference type="CDD" id="cd05242">
    <property type="entry name" value="SDR_a8"/>
    <property type="match status" value="1"/>
</dbReference>
<protein>
    <submittedName>
        <fullName evidence="4">TIGR01777 family oxidoreductase</fullName>
    </submittedName>
</protein>
<reference evidence="5" key="1">
    <citation type="journal article" date="2019" name="Int. J. Syst. Evol. Microbiol.">
        <title>The Global Catalogue of Microorganisms (GCM) 10K type strain sequencing project: providing services to taxonomists for standard genome sequencing and annotation.</title>
        <authorList>
            <consortium name="The Broad Institute Genomics Platform"/>
            <consortium name="The Broad Institute Genome Sequencing Center for Infectious Disease"/>
            <person name="Wu L."/>
            <person name="Ma J."/>
        </authorList>
    </citation>
    <scope>NUCLEOTIDE SEQUENCE [LARGE SCALE GENOMIC DNA]</scope>
    <source>
        <strain evidence="5">CCUG 57263</strain>
    </source>
</reference>
<evidence type="ECO:0000313" key="5">
    <source>
        <dbReference type="Proteomes" id="UP001597120"/>
    </source>
</evidence>
<dbReference type="PANTHER" id="PTHR11092">
    <property type="entry name" value="SUGAR NUCLEOTIDE EPIMERASE RELATED"/>
    <property type="match status" value="1"/>
</dbReference>
<evidence type="ECO:0000259" key="2">
    <source>
        <dbReference type="Pfam" id="PF01370"/>
    </source>
</evidence>
<dbReference type="RefSeq" id="WP_379286338.1">
    <property type="nucleotide sequence ID" value="NZ_JBHTIU010000012.1"/>
</dbReference>
<name>A0ABW3D7M8_9BACL</name>
<evidence type="ECO:0000313" key="4">
    <source>
        <dbReference type="EMBL" id="MFD0868397.1"/>
    </source>
</evidence>
<dbReference type="Pfam" id="PF08338">
    <property type="entry name" value="DUF1731"/>
    <property type="match status" value="1"/>
</dbReference>
<dbReference type="InterPro" id="IPR036291">
    <property type="entry name" value="NAD(P)-bd_dom_sf"/>
</dbReference>
<evidence type="ECO:0000256" key="1">
    <source>
        <dbReference type="ARBA" id="ARBA00009353"/>
    </source>
</evidence>
<comment type="similarity">
    <text evidence="1">Belongs to the NAD(P)-dependent epimerase/dehydratase family. SDR39U1 subfamily.</text>
</comment>